<sequence>MNAAIRNFTRQGAALVSGPIARGSITSVFIQVTGLVLSFAQAVLVARLLGTEGYGLVAVALSVAQICAIIAVFGYSTLATREIAGWLSSGKQYLLPSFTRHALGAVIFLSVALGTIIAAISNFLGDYRSVILISTLIIPAVALLKLFRGMTQGFGDVAAAQWPGEILRPALTIGIVGISVLAAHELTAQSFLLMLALAGLCAVIAAAILVKRYLGQHGASSPGTTSSHSKWLAKATPFFGLSLLAVLQAQFATVMLAVFATPEQAGLYQPIARLAPIMALPATAAAMRYAPRVSELWKSDQLPRLISVTRTYTLTTSVLTIGATLVFAGFGPWILRVFGTEFASVAPLLWIVGAAQIFNTGCGPVGYLMTMTGHTRIATVAKIAGLAVALATGFAFIPSQGSMGAAIAVATGMIVWNVVSLVAVKRLLGFDPSLLQFVARITPSGRNNA</sequence>
<dbReference type="PANTHER" id="PTHR30250">
    <property type="entry name" value="PST FAMILY PREDICTED COLANIC ACID TRANSPORTER"/>
    <property type="match status" value="1"/>
</dbReference>
<feature type="transmembrane region" description="Helical" evidence="6">
    <location>
        <begin position="55"/>
        <end position="80"/>
    </location>
</feature>
<evidence type="ECO:0000256" key="1">
    <source>
        <dbReference type="ARBA" id="ARBA00004651"/>
    </source>
</evidence>
<dbReference type="Proteomes" id="UP000460290">
    <property type="component" value="Unassembled WGS sequence"/>
</dbReference>
<evidence type="ECO:0000313" key="8">
    <source>
        <dbReference type="Proteomes" id="UP000460290"/>
    </source>
</evidence>
<accession>A0A844Z7Q0</accession>
<keyword evidence="2" id="KW-1003">Cell membrane</keyword>
<gene>
    <name evidence="7" type="ORF">GRI35_06970</name>
</gene>
<evidence type="ECO:0000256" key="2">
    <source>
        <dbReference type="ARBA" id="ARBA00022475"/>
    </source>
</evidence>
<name>A0A844Z7Q0_9SPHN</name>
<dbReference type="OrthoDB" id="5240734at2"/>
<protein>
    <submittedName>
        <fullName evidence="7">Oligosaccharide flippase family protein</fullName>
    </submittedName>
</protein>
<dbReference type="Pfam" id="PF01943">
    <property type="entry name" value="Polysacc_synt"/>
    <property type="match status" value="1"/>
</dbReference>
<feature type="transmembrane region" description="Helical" evidence="6">
    <location>
        <begin position="231"/>
        <end position="259"/>
    </location>
</feature>
<organism evidence="7 8">
    <name type="scientific">Pontixanthobacter aestiaquae</name>
    <dbReference type="NCBI Taxonomy" id="1509367"/>
    <lineage>
        <taxon>Bacteria</taxon>
        <taxon>Pseudomonadati</taxon>
        <taxon>Pseudomonadota</taxon>
        <taxon>Alphaproteobacteria</taxon>
        <taxon>Sphingomonadales</taxon>
        <taxon>Erythrobacteraceae</taxon>
        <taxon>Pontixanthobacter</taxon>
    </lineage>
</organism>
<keyword evidence="8" id="KW-1185">Reference proteome</keyword>
<proteinExistence type="predicted"/>
<keyword evidence="5 6" id="KW-0472">Membrane</keyword>
<feature type="transmembrane region" description="Helical" evidence="6">
    <location>
        <begin position="127"/>
        <end position="146"/>
    </location>
</feature>
<evidence type="ECO:0000256" key="6">
    <source>
        <dbReference type="SAM" id="Phobius"/>
    </source>
</evidence>
<feature type="transmembrane region" description="Helical" evidence="6">
    <location>
        <begin position="28"/>
        <end position="49"/>
    </location>
</feature>
<dbReference type="EMBL" id="WTYZ01000001">
    <property type="protein sequence ID" value="MXO83107.1"/>
    <property type="molecule type" value="Genomic_DNA"/>
</dbReference>
<dbReference type="InterPro" id="IPR002797">
    <property type="entry name" value="Polysacc_synth"/>
</dbReference>
<keyword evidence="3 6" id="KW-0812">Transmembrane</keyword>
<reference evidence="7 8" key="1">
    <citation type="submission" date="2019-12" db="EMBL/GenBank/DDBJ databases">
        <title>Genomic-based taxomic classification of the family Erythrobacteraceae.</title>
        <authorList>
            <person name="Xu L."/>
        </authorList>
    </citation>
    <scope>NUCLEOTIDE SEQUENCE [LARGE SCALE GENOMIC DNA]</scope>
    <source>
        <strain evidence="7 8">KCTC 42006</strain>
    </source>
</reference>
<feature type="transmembrane region" description="Helical" evidence="6">
    <location>
        <begin position="311"/>
        <end position="335"/>
    </location>
</feature>
<dbReference type="GO" id="GO:0005886">
    <property type="term" value="C:plasma membrane"/>
    <property type="evidence" value="ECO:0007669"/>
    <property type="project" value="UniProtKB-SubCell"/>
</dbReference>
<evidence type="ECO:0000256" key="5">
    <source>
        <dbReference type="ARBA" id="ARBA00023136"/>
    </source>
</evidence>
<comment type="caution">
    <text evidence="7">The sequence shown here is derived from an EMBL/GenBank/DDBJ whole genome shotgun (WGS) entry which is preliminary data.</text>
</comment>
<feature type="transmembrane region" description="Helical" evidence="6">
    <location>
        <begin position="380"/>
        <end position="397"/>
    </location>
</feature>
<evidence type="ECO:0000256" key="4">
    <source>
        <dbReference type="ARBA" id="ARBA00022989"/>
    </source>
</evidence>
<comment type="subcellular location">
    <subcellularLocation>
        <location evidence="1">Cell membrane</location>
        <topology evidence="1">Multi-pass membrane protein</topology>
    </subcellularLocation>
</comment>
<dbReference type="PANTHER" id="PTHR30250:SF11">
    <property type="entry name" value="O-ANTIGEN TRANSPORTER-RELATED"/>
    <property type="match status" value="1"/>
</dbReference>
<evidence type="ECO:0000313" key="7">
    <source>
        <dbReference type="EMBL" id="MXO83107.1"/>
    </source>
</evidence>
<feature type="transmembrane region" description="Helical" evidence="6">
    <location>
        <begin position="403"/>
        <end position="424"/>
    </location>
</feature>
<feature type="transmembrane region" description="Helical" evidence="6">
    <location>
        <begin position="190"/>
        <end position="210"/>
    </location>
</feature>
<dbReference type="AlphaFoldDB" id="A0A844Z7Q0"/>
<dbReference type="RefSeq" id="WP_160613491.1">
    <property type="nucleotide sequence ID" value="NZ_JAUFQM010000001.1"/>
</dbReference>
<feature type="transmembrane region" description="Helical" evidence="6">
    <location>
        <begin position="101"/>
        <end position="121"/>
    </location>
</feature>
<evidence type="ECO:0000256" key="3">
    <source>
        <dbReference type="ARBA" id="ARBA00022692"/>
    </source>
</evidence>
<keyword evidence="4 6" id="KW-1133">Transmembrane helix</keyword>
<feature type="transmembrane region" description="Helical" evidence="6">
    <location>
        <begin position="166"/>
        <end position="184"/>
    </location>
</feature>
<dbReference type="InterPro" id="IPR050833">
    <property type="entry name" value="Poly_Biosynth_Transport"/>
</dbReference>
<feature type="transmembrane region" description="Helical" evidence="6">
    <location>
        <begin position="347"/>
        <end position="368"/>
    </location>
</feature>